<organism evidence="5">
    <name type="scientific">hydrothermal vent metagenome</name>
    <dbReference type="NCBI Taxonomy" id="652676"/>
    <lineage>
        <taxon>unclassified sequences</taxon>
        <taxon>metagenomes</taxon>
        <taxon>ecological metagenomes</taxon>
    </lineage>
</organism>
<dbReference type="InterPro" id="IPR029044">
    <property type="entry name" value="Nucleotide-diphossugar_trans"/>
</dbReference>
<sequence>MTQTKDDTGLPPISVGVINFNGKKIIERTLNSILESGYPEIDLMVVDDVSTDDGIEMVREKFPSVRVFIQERNMGPNAARNRALKEAKHDMVFVTDNDITLGPDCLKILVKTMLAEDDIGAVTPMVLDAVEKNRIYANYVGLYYLCFGIIPDRYQNLSPDMDLDPRSSVCGSGGIMLTKKSVAERLGWFDEDLYFGYTDGEYTFRITASGSKVMQAPKAKIYHLEKAGREITRLRYQIRGRWHFILKHYSARTLFLLIPAFLFFEAGNLGYLTLKGALGEWFRGVGMVI</sequence>
<name>A0A3B1C7I8_9ZZZZ</name>
<dbReference type="Gene3D" id="3.90.550.10">
    <property type="entry name" value="Spore Coat Polysaccharide Biosynthesis Protein SpsA, Chain A"/>
    <property type="match status" value="1"/>
</dbReference>
<dbReference type="EMBL" id="UOGE01000050">
    <property type="protein sequence ID" value="VAX19924.1"/>
    <property type="molecule type" value="Genomic_DNA"/>
</dbReference>
<feature type="domain" description="Glycosyltransferase 2-like" evidence="4">
    <location>
        <begin position="14"/>
        <end position="151"/>
    </location>
</feature>
<evidence type="ECO:0000313" key="5">
    <source>
        <dbReference type="EMBL" id="VAX19924.1"/>
    </source>
</evidence>
<dbReference type="SUPFAM" id="SSF53448">
    <property type="entry name" value="Nucleotide-diphospho-sugar transferases"/>
    <property type="match status" value="1"/>
</dbReference>
<keyword evidence="3" id="KW-0808">Transferase</keyword>
<dbReference type="AlphaFoldDB" id="A0A3B1C7I8"/>
<dbReference type="InterPro" id="IPR001173">
    <property type="entry name" value="Glyco_trans_2-like"/>
</dbReference>
<gene>
    <name evidence="5" type="ORF">MNBD_NITROSPINAE02-1362</name>
</gene>
<keyword evidence="2" id="KW-0328">Glycosyltransferase</keyword>
<evidence type="ECO:0000256" key="2">
    <source>
        <dbReference type="ARBA" id="ARBA00022676"/>
    </source>
</evidence>
<comment type="similarity">
    <text evidence="1">Belongs to the glycosyltransferase 2 family.</text>
</comment>
<protein>
    <recommendedName>
        <fullName evidence="4">Glycosyltransferase 2-like domain-containing protein</fullName>
    </recommendedName>
</protein>
<proteinExistence type="inferred from homology"/>
<evidence type="ECO:0000259" key="4">
    <source>
        <dbReference type="Pfam" id="PF00535"/>
    </source>
</evidence>
<dbReference type="PANTHER" id="PTHR43179">
    <property type="entry name" value="RHAMNOSYLTRANSFERASE WBBL"/>
    <property type="match status" value="1"/>
</dbReference>
<dbReference type="Pfam" id="PF00535">
    <property type="entry name" value="Glycos_transf_2"/>
    <property type="match status" value="1"/>
</dbReference>
<accession>A0A3B1C7I8</accession>
<evidence type="ECO:0000256" key="3">
    <source>
        <dbReference type="ARBA" id="ARBA00022679"/>
    </source>
</evidence>
<dbReference type="GO" id="GO:0016757">
    <property type="term" value="F:glycosyltransferase activity"/>
    <property type="evidence" value="ECO:0007669"/>
    <property type="project" value="UniProtKB-KW"/>
</dbReference>
<reference evidence="5" key="1">
    <citation type="submission" date="2018-06" db="EMBL/GenBank/DDBJ databases">
        <authorList>
            <person name="Zhirakovskaya E."/>
        </authorList>
    </citation>
    <scope>NUCLEOTIDE SEQUENCE</scope>
</reference>
<dbReference type="PANTHER" id="PTHR43179:SF12">
    <property type="entry name" value="GALACTOFURANOSYLTRANSFERASE GLFT2"/>
    <property type="match status" value="1"/>
</dbReference>
<feature type="non-terminal residue" evidence="5">
    <location>
        <position position="289"/>
    </location>
</feature>
<evidence type="ECO:0000256" key="1">
    <source>
        <dbReference type="ARBA" id="ARBA00006739"/>
    </source>
</evidence>